<organism evidence="2 3">
    <name type="scientific">Lipomyces starkeyi NRRL Y-11557</name>
    <dbReference type="NCBI Taxonomy" id="675824"/>
    <lineage>
        <taxon>Eukaryota</taxon>
        <taxon>Fungi</taxon>
        <taxon>Dikarya</taxon>
        <taxon>Ascomycota</taxon>
        <taxon>Saccharomycotina</taxon>
        <taxon>Lipomycetes</taxon>
        <taxon>Lipomycetales</taxon>
        <taxon>Lipomycetaceae</taxon>
        <taxon>Lipomyces</taxon>
    </lineage>
</organism>
<dbReference type="OrthoDB" id="10629705at2759"/>
<protein>
    <submittedName>
        <fullName evidence="2">Uncharacterized protein</fullName>
    </submittedName>
</protein>
<feature type="compositionally biased region" description="Polar residues" evidence="1">
    <location>
        <begin position="160"/>
        <end position="171"/>
    </location>
</feature>
<feature type="compositionally biased region" description="Polar residues" evidence="1">
    <location>
        <begin position="142"/>
        <end position="151"/>
    </location>
</feature>
<sequence>MAEIADKFCFENSNYVQELPREPGAVQWHRQQASAAIVDGISSEVMTTTRGPLSTSASSENQRKTESIRETIVPLSLSSATGNALGKQQHVNNSLTAKRHANIQADTYEFGKADEPKANTSNSTILWSSTPAQFASARSLGEQEQSPNNLPVATADHSEQNTASSDNTESSIIPKYLAHSSKPDMFSASPAKPSAKRARKPTATPVTKPAKKPATKPARKPTQRSQARLSEVATSTSSTADNEDPAIEVQQSCNELVGQSHIIVSPDDSGRIQSQIAFTQDSPFNSTLLSAYMTSKSAMDTGSLASHYPAPEDHLVWARKLAHQAIDAKKQFDSLTERLSNDEGKWGELMQKHTASVRKAVSELKKDVRDRATQCNDLVYALKDAWDDAN</sequence>
<feature type="compositionally biased region" description="Polar residues" evidence="1">
    <location>
        <begin position="223"/>
        <end position="240"/>
    </location>
</feature>
<keyword evidence="3" id="KW-1185">Reference proteome</keyword>
<feature type="compositionally biased region" description="Polar residues" evidence="1">
    <location>
        <begin position="48"/>
        <end position="60"/>
    </location>
</feature>
<evidence type="ECO:0000256" key="1">
    <source>
        <dbReference type="SAM" id="MobiDB-lite"/>
    </source>
</evidence>
<dbReference type="EMBL" id="KV454290">
    <property type="protein sequence ID" value="ODQ75814.1"/>
    <property type="molecule type" value="Genomic_DNA"/>
</dbReference>
<evidence type="ECO:0000313" key="3">
    <source>
        <dbReference type="Proteomes" id="UP000094385"/>
    </source>
</evidence>
<accession>A0A1E3QEA3</accession>
<reference evidence="2 3" key="1">
    <citation type="journal article" date="2016" name="Proc. Natl. Acad. Sci. U.S.A.">
        <title>Comparative genomics of biotechnologically important yeasts.</title>
        <authorList>
            <person name="Riley R."/>
            <person name="Haridas S."/>
            <person name="Wolfe K.H."/>
            <person name="Lopes M.R."/>
            <person name="Hittinger C.T."/>
            <person name="Goeker M."/>
            <person name="Salamov A.A."/>
            <person name="Wisecaver J.H."/>
            <person name="Long T.M."/>
            <person name="Calvey C.H."/>
            <person name="Aerts A.L."/>
            <person name="Barry K.W."/>
            <person name="Choi C."/>
            <person name="Clum A."/>
            <person name="Coughlan A.Y."/>
            <person name="Deshpande S."/>
            <person name="Douglass A.P."/>
            <person name="Hanson S.J."/>
            <person name="Klenk H.-P."/>
            <person name="LaButti K.M."/>
            <person name="Lapidus A."/>
            <person name="Lindquist E.A."/>
            <person name="Lipzen A.M."/>
            <person name="Meier-Kolthoff J.P."/>
            <person name="Ohm R.A."/>
            <person name="Otillar R.P."/>
            <person name="Pangilinan J.L."/>
            <person name="Peng Y."/>
            <person name="Rokas A."/>
            <person name="Rosa C.A."/>
            <person name="Scheuner C."/>
            <person name="Sibirny A.A."/>
            <person name="Slot J.C."/>
            <person name="Stielow J.B."/>
            <person name="Sun H."/>
            <person name="Kurtzman C.P."/>
            <person name="Blackwell M."/>
            <person name="Grigoriev I.V."/>
            <person name="Jeffries T.W."/>
        </authorList>
    </citation>
    <scope>NUCLEOTIDE SEQUENCE [LARGE SCALE GENOMIC DNA]</scope>
    <source>
        <strain evidence="2 3">NRRL Y-11557</strain>
    </source>
</reference>
<dbReference type="Proteomes" id="UP000094385">
    <property type="component" value="Unassembled WGS sequence"/>
</dbReference>
<feature type="compositionally biased region" description="Basic residues" evidence="1">
    <location>
        <begin position="209"/>
        <end position="222"/>
    </location>
</feature>
<dbReference type="AlphaFoldDB" id="A0A1E3QEA3"/>
<evidence type="ECO:0000313" key="2">
    <source>
        <dbReference type="EMBL" id="ODQ75814.1"/>
    </source>
</evidence>
<feature type="region of interest" description="Disordered" evidence="1">
    <location>
        <begin position="48"/>
        <end position="69"/>
    </location>
</feature>
<proteinExistence type="predicted"/>
<feature type="region of interest" description="Disordered" evidence="1">
    <location>
        <begin position="135"/>
        <end position="246"/>
    </location>
</feature>
<gene>
    <name evidence="2" type="ORF">LIPSTDRAFT_102563</name>
</gene>
<name>A0A1E3QEA3_LIPST</name>